<evidence type="ECO:0000256" key="4">
    <source>
        <dbReference type="ARBA" id="ARBA00022725"/>
    </source>
</evidence>
<evidence type="ECO:0000256" key="3">
    <source>
        <dbReference type="ARBA" id="ARBA00022692"/>
    </source>
</evidence>
<reference evidence="10" key="1">
    <citation type="journal article" date="2013" name="PLoS Genet.">
        <title>Female behaviour drives expression and evolution of gustatory receptors in butterflies.</title>
        <authorList>
            <person name="Briscoe A.D."/>
            <person name="Macias-Munoz A."/>
            <person name="Kozak K.M."/>
            <person name="Walters J.R."/>
            <person name="Yuan F."/>
            <person name="Jamie G.A."/>
            <person name="Martin S.H."/>
            <person name="Dasmahapatra K.K."/>
            <person name="Ferguson L.C."/>
            <person name="Mallet J."/>
            <person name="Jacquin-Joly E."/>
            <person name="Jiggins C.D."/>
        </authorList>
    </citation>
    <scope>NUCLEOTIDE SEQUENCE</scope>
</reference>
<dbReference type="Pfam" id="PF02949">
    <property type="entry name" value="7tm_6"/>
    <property type="match status" value="1"/>
</dbReference>
<proteinExistence type="evidence at transcript level"/>
<comment type="similarity">
    <text evidence="9">Belongs to the insect chemoreceptor superfamily. Heteromeric odorant receptor channel (TC 1.A.69) family.</text>
</comment>
<evidence type="ECO:0000256" key="6">
    <source>
        <dbReference type="ARBA" id="ARBA00023136"/>
    </source>
</evidence>
<dbReference type="GO" id="GO:0004984">
    <property type="term" value="F:olfactory receptor activity"/>
    <property type="evidence" value="ECO:0007669"/>
    <property type="project" value="InterPro"/>
</dbReference>
<evidence type="ECO:0000256" key="1">
    <source>
        <dbReference type="ARBA" id="ARBA00004141"/>
    </source>
</evidence>
<dbReference type="PANTHER" id="PTHR21137:SF44">
    <property type="entry name" value="ODORANT RECEPTOR 13A-RELATED"/>
    <property type="match status" value="1"/>
</dbReference>
<keyword evidence="3 9" id="KW-0812">Transmembrane</keyword>
<dbReference type="InterPro" id="IPR004117">
    <property type="entry name" value="7tm6_olfct_rcpt"/>
</dbReference>
<evidence type="ECO:0000256" key="5">
    <source>
        <dbReference type="ARBA" id="ARBA00022989"/>
    </source>
</evidence>
<accession>A0A1S5XXM3</accession>
<dbReference type="GO" id="GO:0005886">
    <property type="term" value="C:plasma membrane"/>
    <property type="evidence" value="ECO:0007669"/>
    <property type="project" value="UniProtKB-SubCell"/>
</dbReference>
<dbReference type="GO" id="GO:0007165">
    <property type="term" value="P:signal transduction"/>
    <property type="evidence" value="ECO:0007669"/>
    <property type="project" value="UniProtKB-KW"/>
</dbReference>
<dbReference type="EMBL" id="KY399272">
    <property type="protein sequence ID" value="AQQ73503.1"/>
    <property type="molecule type" value="mRNA"/>
</dbReference>
<keyword evidence="7 9" id="KW-0675">Receptor</keyword>
<feature type="transmembrane region" description="Helical" evidence="9">
    <location>
        <begin position="364"/>
        <end position="386"/>
    </location>
</feature>
<organism evidence="10">
    <name type="scientific">Heliconius melpomene rosina</name>
    <dbReference type="NCBI Taxonomy" id="171916"/>
    <lineage>
        <taxon>Eukaryota</taxon>
        <taxon>Metazoa</taxon>
        <taxon>Ecdysozoa</taxon>
        <taxon>Arthropoda</taxon>
        <taxon>Hexapoda</taxon>
        <taxon>Insecta</taxon>
        <taxon>Pterygota</taxon>
        <taxon>Neoptera</taxon>
        <taxon>Endopterygota</taxon>
        <taxon>Lepidoptera</taxon>
        <taxon>Glossata</taxon>
        <taxon>Ditrysia</taxon>
        <taxon>Papilionoidea</taxon>
        <taxon>Nymphalidae</taxon>
        <taxon>Heliconiinae</taxon>
        <taxon>Heliconiini</taxon>
        <taxon>Heliconius</taxon>
    </lineage>
</organism>
<dbReference type="PANTHER" id="PTHR21137">
    <property type="entry name" value="ODORANT RECEPTOR"/>
    <property type="match status" value="1"/>
</dbReference>
<evidence type="ECO:0000256" key="8">
    <source>
        <dbReference type="ARBA" id="ARBA00023224"/>
    </source>
</evidence>
<feature type="transmembrane region" description="Helical" evidence="9">
    <location>
        <begin position="296"/>
        <end position="318"/>
    </location>
</feature>
<feature type="transmembrane region" description="Helical" evidence="9">
    <location>
        <begin position="271"/>
        <end position="290"/>
    </location>
</feature>
<dbReference type="GO" id="GO:0005549">
    <property type="term" value="F:odorant binding"/>
    <property type="evidence" value="ECO:0007669"/>
    <property type="project" value="InterPro"/>
</dbReference>
<feature type="transmembrane region" description="Helical" evidence="9">
    <location>
        <begin position="195"/>
        <end position="216"/>
    </location>
</feature>
<dbReference type="AlphaFoldDB" id="A0A1S5XXM3"/>
<evidence type="ECO:0000256" key="9">
    <source>
        <dbReference type="RuleBase" id="RU351113"/>
    </source>
</evidence>
<keyword evidence="6 9" id="KW-0472">Membrane</keyword>
<keyword evidence="2 9" id="KW-0716">Sensory transduction</keyword>
<keyword evidence="4 9" id="KW-0552">Olfaction</keyword>
<sequence length="394" mass="45496">MSSIKGFVNSLKLTKKTFFISGIEIDKEDDTKTSIFKWLFHFNMLWLHTDVFSEFSWLIEGINMRKSLADLSMVAPCTTICLLATAKSLNIYLYRDVLDSAVAKLRELYPSDVKEGSVESQILERSMKFLNIVVLFLSACCVVVTVIFSSMPLILMGYEYYQLGYTELKLPFLTEYFFDSYANKMIWSFVYLHQVWSTVIVCLNLFATDTLFYAFCAHLQMHFNFLCHDFENIVRTTDDETRRELRKCARRHQDLIELVDKMELLYSKSNLFNILSSSLLICLSGFNITLLENSKAASLTFIPFLVVSFTQISLMCFFGDMLMASSTKISDAIYNSRWYNAAPDVKRNLLFVLFRARKPCKVTAANFAVINLTAFTTILSRSWSYFALLRTMYG</sequence>
<feature type="transmembrane region" description="Helical" evidence="9">
    <location>
        <begin position="129"/>
        <end position="155"/>
    </location>
</feature>
<evidence type="ECO:0000313" key="10">
    <source>
        <dbReference type="EMBL" id="AQQ73503.1"/>
    </source>
</evidence>
<evidence type="ECO:0000256" key="7">
    <source>
        <dbReference type="ARBA" id="ARBA00023170"/>
    </source>
</evidence>
<keyword evidence="5 9" id="KW-1133">Transmembrane helix</keyword>
<evidence type="ECO:0000256" key="2">
    <source>
        <dbReference type="ARBA" id="ARBA00022606"/>
    </source>
</evidence>
<protein>
    <recommendedName>
        <fullName evidence="9">Odorant receptor</fullName>
    </recommendedName>
</protein>
<keyword evidence="8 9" id="KW-0807">Transducer</keyword>
<comment type="caution">
    <text evidence="9">Lacks conserved residue(s) required for the propagation of feature annotation.</text>
</comment>
<name>A0A1S5XXM3_HELME</name>
<gene>
    <name evidence="10" type="primary">OR23</name>
</gene>
<reference evidence="10" key="2">
    <citation type="submission" date="2016-12" db="EMBL/GenBank/DDBJ databases">
        <authorList>
            <person name="Song W.-J."/>
            <person name="Kurnit D.M."/>
        </authorList>
    </citation>
    <scope>NUCLEOTIDE SEQUENCE</scope>
</reference>
<comment type="subcellular location">
    <subcellularLocation>
        <location evidence="9">Cell membrane</location>
        <topology evidence="9">Multi-pass membrane protein</topology>
    </subcellularLocation>
    <subcellularLocation>
        <location evidence="1">Membrane</location>
        <topology evidence="1">Multi-pass membrane protein</topology>
    </subcellularLocation>
</comment>